<accession>W8VSC9</accession>
<keyword evidence="1" id="KW-1133">Transmembrane helix</keyword>
<protein>
    <submittedName>
        <fullName evidence="2">Uncharacterized protein</fullName>
    </submittedName>
</protein>
<sequence>MLSHIIFRDNINGSMWTLKHELAAYIMLPFFYMLPYKNRRIILIFTVILFVLSIIVNSRFFLFNLPVGTAWVLSENEYPFFILFLYYFMAESCLYLCKDKILFRSDQIRSDQAEQIIDGFYF</sequence>
<dbReference type="EMBL" id="AB777477">
    <property type="protein sequence ID" value="BAO56814.1"/>
    <property type="molecule type" value="Genomic_DNA"/>
</dbReference>
<keyword evidence="1" id="KW-0812">Transmembrane</keyword>
<feature type="transmembrane region" description="Helical" evidence="1">
    <location>
        <begin position="78"/>
        <end position="97"/>
    </location>
</feature>
<dbReference type="AlphaFoldDB" id="W8VSC9"/>
<keyword evidence="1" id="KW-0472">Membrane</keyword>
<evidence type="ECO:0000313" key="2">
    <source>
        <dbReference type="EMBL" id="BAO56814.1"/>
    </source>
</evidence>
<feature type="transmembrane region" description="Helical" evidence="1">
    <location>
        <begin position="16"/>
        <end position="34"/>
    </location>
</feature>
<evidence type="ECO:0000256" key="1">
    <source>
        <dbReference type="SAM" id="Phobius"/>
    </source>
</evidence>
<feature type="transmembrane region" description="Helical" evidence="1">
    <location>
        <begin position="41"/>
        <end position="58"/>
    </location>
</feature>
<reference evidence="2" key="1">
    <citation type="journal article" date="2014" name="Arch. Microbiol.">
        <title>A gene cluster for the synthesis of serotype g-specific polysaccharide antigen in Aggregatibacter actinomycetemcomitans.</title>
        <authorList>
            <person name="Tsuzukibashi O."/>
            <person name="Saito M."/>
            <person name="Kobayashi T."/>
            <person name="Umezawa K."/>
            <person name="Nagahama F."/>
            <person name="Hiroi T."/>
            <person name="Hirasawa M."/>
            <person name="Takada K."/>
        </authorList>
    </citation>
    <scope>NUCLEOTIDE SEQUENCE</scope>
    <source>
        <strain evidence="2">NUM-Aa 4039</strain>
    </source>
</reference>
<name>W8VSC9_AGGAC</name>
<organism evidence="2">
    <name type="scientific">Aggregatibacter actinomycetemcomitans</name>
    <name type="common">Actinobacillus actinomycetemcomitans</name>
    <name type="synonym">Haemophilus actinomycetemcomitans</name>
    <dbReference type="NCBI Taxonomy" id="714"/>
    <lineage>
        <taxon>Bacteria</taxon>
        <taxon>Pseudomonadati</taxon>
        <taxon>Pseudomonadota</taxon>
        <taxon>Gammaproteobacteria</taxon>
        <taxon>Pasteurellales</taxon>
        <taxon>Pasteurellaceae</taxon>
        <taxon>Aggregatibacter</taxon>
    </lineage>
</organism>
<proteinExistence type="predicted"/>